<gene>
    <name evidence="3" type="primary">20354479</name>
    <name evidence="2" type="ORF">GGTG_14021</name>
</gene>
<feature type="signal peptide" evidence="1">
    <location>
        <begin position="1"/>
        <end position="21"/>
    </location>
</feature>
<dbReference type="Proteomes" id="UP000006039">
    <property type="component" value="Unassembled WGS sequence"/>
</dbReference>
<evidence type="ECO:0008006" key="5">
    <source>
        <dbReference type="Google" id="ProtNLM"/>
    </source>
</evidence>
<dbReference type="HOGENOM" id="CLU_083650_1_1_1"/>
<dbReference type="VEuPathDB" id="FungiDB:GGTG_14021"/>
<reference evidence="4" key="1">
    <citation type="submission" date="2010-07" db="EMBL/GenBank/DDBJ databases">
        <title>The genome sequence of Gaeumannomyces graminis var. tritici strain R3-111a-1.</title>
        <authorList>
            <consortium name="The Broad Institute Genome Sequencing Platform"/>
            <person name="Ma L.-J."/>
            <person name="Dead R."/>
            <person name="Young S."/>
            <person name="Zeng Q."/>
            <person name="Koehrsen M."/>
            <person name="Alvarado L."/>
            <person name="Berlin A."/>
            <person name="Chapman S.B."/>
            <person name="Chen Z."/>
            <person name="Freedman E."/>
            <person name="Gellesch M."/>
            <person name="Goldberg J."/>
            <person name="Griggs A."/>
            <person name="Gujja S."/>
            <person name="Heilman E.R."/>
            <person name="Heiman D."/>
            <person name="Hepburn T."/>
            <person name="Howarth C."/>
            <person name="Jen D."/>
            <person name="Larson L."/>
            <person name="Mehta T."/>
            <person name="Neiman D."/>
            <person name="Pearson M."/>
            <person name="Roberts A."/>
            <person name="Saif S."/>
            <person name="Shea T."/>
            <person name="Shenoy N."/>
            <person name="Sisk P."/>
            <person name="Stolte C."/>
            <person name="Sykes S."/>
            <person name="Walk T."/>
            <person name="White J."/>
            <person name="Yandava C."/>
            <person name="Haas B."/>
            <person name="Nusbaum C."/>
            <person name="Birren B."/>
        </authorList>
    </citation>
    <scope>NUCLEOTIDE SEQUENCE [LARGE SCALE GENOMIC DNA]</scope>
    <source>
        <strain evidence="4">R3-111a-1</strain>
    </source>
</reference>
<accession>J3PKG5</accession>
<protein>
    <recommendedName>
        <fullName evidence="5">Bys1 family protein</fullName>
    </recommendedName>
</protein>
<reference evidence="3" key="4">
    <citation type="journal article" date="2015" name="G3 (Bethesda)">
        <title>Genome sequences of three phytopathogenic species of the Magnaporthaceae family of fungi.</title>
        <authorList>
            <person name="Okagaki L.H."/>
            <person name="Nunes C.C."/>
            <person name="Sailsbery J."/>
            <person name="Clay B."/>
            <person name="Brown D."/>
            <person name="John T."/>
            <person name="Oh Y."/>
            <person name="Young N."/>
            <person name="Fitzgerald M."/>
            <person name="Haas B.J."/>
            <person name="Zeng Q."/>
            <person name="Young S."/>
            <person name="Adiconis X."/>
            <person name="Fan L."/>
            <person name="Levin J.Z."/>
            <person name="Mitchell T.K."/>
            <person name="Okubara P.A."/>
            <person name="Farman M.L."/>
            <person name="Kohn L.M."/>
            <person name="Birren B."/>
            <person name="Ma L.-J."/>
            <person name="Dean R.A."/>
        </authorList>
    </citation>
    <scope>NUCLEOTIDE SEQUENCE</scope>
    <source>
        <strain evidence="3">R3-111a-1</strain>
    </source>
</reference>
<dbReference type="InterPro" id="IPR006771">
    <property type="entry name" value="CetA-like"/>
</dbReference>
<dbReference type="GeneID" id="20354479"/>
<evidence type="ECO:0000313" key="3">
    <source>
        <dbReference type="EnsemblFungi" id="EJT68402"/>
    </source>
</evidence>
<evidence type="ECO:0000313" key="4">
    <source>
        <dbReference type="Proteomes" id="UP000006039"/>
    </source>
</evidence>
<sequence length="161" mass="16179">MHAPTAAAALVAALAAPLAAATGTGSTPVARVLNKCSFPVTVWAVGSSVSPGYTLGAGGGTFAEGFARDPQTGGRALKVTRAPDGLFNGSPQLIFAYNLDAPNVWYDLSSVFGNALQGSNLVVASDEASCPKIQWPQGSPPAGSQVKVCTASRSVTLTLCA</sequence>
<dbReference type="STRING" id="644352.J3PKG5"/>
<reference evidence="3" key="5">
    <citation type="submission" date="2018-04" db="UniProtKB">
        <authorList>
            <consortium name="EnsemblFungi"/>
        </authorList>
    </citation>
    <scope>IDENTIFICATION</scope>
    <source>
        <strain evidence="3">R3-111a-1</strain>
    </source>
</reference>
<organism evidence="2">
    <name type="scientific">Gaeumannomyces tritici (strain R3-111a-1)</name>
    <name type="common">Wheat and barley take-all root rot fungus</name>
    <name type="synonym">Gaeumannomyces graminis var. tritici</name>
    <dbReference type="NCBI Taxonomy" id="644352"/>
    <lineage>
        <taxon>Eukaryota</taxon>
        <taxon>Fungi</taxon>
        <taxon>Dikarya</taxon>
        <taxon>Ascomycota</taxon>
        <taxon>Pezizomycotina</taxon>
        <taxon>Sordariomycetes</taxon>
        <taxon>Sordariomycetidae</taxon>
        <taxon>Magnaporthales</taxon>
        <taxon>Magnaporthaceae</taxon>
        <taxon>Gaeumannomyces</taxon>
    </lineage>
</organism>
<dbReference type="PANTHER" id="PTHR36195:SF4">
    <property type="entry name" value="DOMAIN PROTEIN, PUTATIVE (AFU_ORTHOLOGUE AFUA_5G01990)-RELATED"/>
    <property type="match status" value="1"/>
</dbReference>
<keyword evidence="4" id="KW-1185">Reference proteome</keyword>
<evidence type="ECO:0000256" key="1">
    <source>
        <dbReference type="SAM" id="SignalP"/>
    </source>
</evidence>
<proteinExistence type="predicted"/>
<feature type="chain" id="PRO_5015095447" description="Bys1 family protein" evidence="1">
    <location>
        <begin position="22"/>
        <end position="161"/>
    </location>
</feature>
<dbReference type="Pfam" id="PF04681">
    <property type="entry name" value="Bys1"/>
    <property type="match status" value="1"/>
</dbReference>
<dbReference type="EnsemblFungi" id="EJT68402">
    <property type="protein sequence ID" value="EJT68402"/>
    <property type="gene ID" value="GGTG_14021"/>
</dbReference>
<dbReference type="RefSeq" id="XP_009230211.1">
    <property type="nucleotide sequence ID" value="XM_009231947.1"/>
</dbReference>
<reference evidence="2" key="2">
    <citation type="submission" date="2010-07" db="EMBL/GenBank/DDBJ databases">
        <authorList>
            <consortium name="The Broad Institute Genome Sequencing Platform"/>
            <consortium name="Broad Institute Genome Sequencing Center for Infectious Disease"/>
            <person name="Ma L.-J."/>
            <person name="Dead R."/>
            <person name="Young S."/>
            <person name="Zeng Q."/>
            <person name="Koehrsen M."/>
            <person name="Alvarado L."/>
            <person name="Berlin A."/>
            <person name="Chapman S.B."/>
            <person name="Chen Z."/>
            <person name="Freedman E."/>
            <person name="Gellesch M."/>
            <person name="Goldberg J."/>
            <person name="Griggs A."/>
            <person name="Gujja S."/>
            <person name="Heilman E.R."/>
            <person name="Heiman D."/>
            <person name="Hepburn T."/>
            <person name="Howarth C."/>
            <person name="Jen D."/>
            <person name="Larson L."/>
            <person name="Mehta T."/>
            <person name="Neiman D."/>
            <person name="Pearson M."/>
            <person name="Roberts A."/>
            <person name="Saif S."/>
            <person name="Shea T."/>
            <person name="Shenoy N."/>
            <person name="Sisk P."/>
            <person name="Stolte C."/>
            <person name="Sykes S."/>
            <person name="Walk T."/>
            <person name="White J."/>
            <person name="Yandava C."/>
            <person name="Haas B."/>
            <person name="Nusbaum C."/>
            <person name="Birren B."/>
        </authorList>
    </citation>
    <scope>NUCLEOTIDE SEQUENCE</scope>
    <source>
        <strain evidence="2">R3-111a-1</strain>
    </source>
</reference>
<dbReference type="eggNOG" id="ENOG502SP0S">
    <property type="taxonomic scope" value="Eukaryota"/>
</dbReference>
<dbReference type="PANTHER" id="PTHR36195">
    <property type="entry name" value="DOMAIN PROTEIN, PUTATIVE (AFU_ORTHOLOGUE AFUA_5G01990)-RELATED-RELATED"/>
    <property type="match status" value="1"/>
</dbReference>
<name>J3PKG5_GAET3</name>
<dbReference type="EMBL" id="GL385499">
    <property type="protein sequence ID" value="EJT68402.1"/>
    <property type="molecule type" value="Genomic_DNA"/>
</dbReference>
<keyword evidence="1" id="KW-0732">Signal</keyword>
<dbReference type="OrthoDB" id="3682664at2759"/>
<evidence type="ECO:0000313" key="2">
    <source>
        <dbReference type="EMBL" id="EJT68402.1"/>
    </source>
</evidence>
<reference evidence="2" key="3">
    <citation type="submission" date="2010-09" db="EMBL/GenBank/DDBJ databases">
        <title>Annotation of Gaeumannomyces graminis var. tritici R3-111a-1.</title>
        <authorList>
            <consortium name="The Broad Institute Genome Sequencing Platform"/>
            <person name="Ma L.-J."/>
            <person name="Dead R."/>
            <person name="Young S.K."/>
            <person name="Zeng Q."/>
            <person name="Gargeya S."/>
            <person name="Fitzgerald M."/>
            <person name="Haas B."/>
            <person name="Abouelleil A."/>
            <person name="Alvarado L."/>
            <person name="Arachchi H.M."/>
            <person name="Berlin A."/>
            <person name="Brown A."/>
            <person name="Chapman S.B."/>
            <person name="Chen Z."/>
            <person name="Dunbar C."/>
            <person name="Freedman E."/>
            <person name="Gearin G."/>
            <person name="Gellesch M."/>
            <person name="Goldberg J."/>
            <person name="Griggs A."/>
            <person name="Gujja S."/>
            <person name="Heiman D."/>
            <person name="Howarth C."/>
            <person name="Larson L."/>
            <person name="Lui A."/>
            <person name="MacDonald P.J.P."/>
            <person name="Mehta T."/>
            <person name="Montmayeur A."/>
            <person name="Murphy C."/>
            <person name="Neiman D."/>
            <person name="Pearson M."/>
            <person name="Priest M."/>
            <person name="Roberts A."/>
            <person name="Saif S."/>
            <person name="Shea T."/>
            <person name="Shenoy N."/>
            <person name="Sisk P."/>
            <person name="Stolte C."/>
            <person name="Sykes S."/>
            <person name="Yandava C."/>
            <person name="Wortman J."/>
            <person name="Nusbaum C."/>
            <person name="Birren B."/>
        </authorList>
    </citation>
    <scope>NUCLEOTIDE SEQUENCE</scope>
    <source>
        <strain evidence="2">R3-111a-1</strain>
    </source>
</reference>
<dbReference type="AlphaFoldDB" id="J3PKG5"/>